<feature type="transmembrane region" description="Helical" evidence="10">
    <location>
        <begin position="58"/>
        <end position="79"/>
    </location>
</feature>
<feature type="binding site" description="axial binding residue" evidence="8">
    <location>
        <position position="494"/>
    </location>
    <ligand>
        <name>heme</name>
        <dbReference type="ChEBI" id="CHEBI:30413"/>
    </ligand>
    <ligandPart>
        <name>Fe</name>
        <dbReference type="ChEBI" id="CHEBI:18248"/>
    </ligandPart>
</feature>
<dbReference type="GO" id="GO:0048608">
    <property type="term" value="P:reproductive structure development"/>
    <property type="evidence" value="ECO:0007669"/>
    <property type="project" value="UniProtKB-ARBA"/>
</dbReference>
<evidence type="ECO:0000256" key="4">
    <source>
        <dbReference type="ARBA" id="ARBA00022723"/>
    </source>
</evidence>
<evidence type="ECO:0000313" key="12">
    <source>
        <dbReference type="Proteomes" id="UP000187406"/>
    </source>
</evidence>
<dbReference type="Proteomes" id="UP000187406">
    <property type="component" value="Unassembled WGS sequence"/>
</dbReference>
<dbReference type="Gene3D" id="1.10.630.10">
    <property type="entry name" value="Cytochrome P450"/>
    <property type="match status" value="1"/>
</dbReference>
<dbReference type="GO" id="GO:0004497">
    <property type="term" value="F:monooxygenase activity"/>
    <property type="evidence" value="ECO:0007669"/>
    <property type="project" value="UniProtKB-KW"/>
</dbReference>
<dbReference type="InterPro" id="IPR051996">
    <property type="entry name" value="Cytochrome_P450_78A"/>
</dbReference>
<evidence type="ECO:0000256" key="6">
    <source>
        <dbReference type="ARBA" id="ARBA00023004"/>
    </source>
</evidence>
<dbReference type="Pfam" id="PF00067">
    <property type="entry name" value="p450"/>
    <property type="match status" value="1"/>
</dbReference>
<dbReference type="InterPro" id="IPR036396">
    <property type="entry name" value="Cyt_P450_sf"/>
</dbReference>
<keyword evidence="10" id="KW-1133">Transmembrane helix</keyword>
<comment type="similarity">
    <text evidence="2 9">Belongs to the cytochrome P450 family.</text>
</comment>
<dbReference type="PRINTS" id="PR00385">
    <property type="entry name" value="P450"/>
</dbReference>
<comment type="caution">
    <text evidence="11">The sequence shown here is derived from an EMBL/GenBank/DDBJ whole genome shotgun (WGS) entry which is preliminary data.</text>
</comment>
<keyword evidence="5 9" id="KW-0560">Oxidoreductase</keyword>
<dbReference type="PANTHER" id="PTHR47946">
    <property type="entry name" value="CYTOCHROME P450 78A7-RELATED"/>
    <property type="match status" value="1"/>
</dbReference>
<dbReference type="InParanoid" id="A0A1Q3BF11"/>
<keyword evidence="10" id="KW-0472">Membrane</keyword>
<evidence type="ECO:0000256" key="5">
    <source>
        <dbReference type="ARBA" id="ARBA00023002"/>
    </source>
</evidence>
<dbReference type="EMBL" id="BDDD01000484">
    <property type="protein sequence ID" value="GAV66505.1"/>
    <property type="molecule type" value="Genomic_DNA"/>
</dbReference>
<keyword evidence="10" id="KW-0812">Transmembrane</keyword>
<keyword evidence="12" id="KW-1185">Reference proteome</keyword>
<organism evidence="11 12">
    <name type="scientific">Cephalotus follicularis</name>
    <name type="common">Albany pitcher plant</name>
    <dbReference type="NCBI Taxonomy" id="3775"/>
    <lineage>
        <taxon>Eukaryota</taxon>
        <taxon>Viridiplantae</taxon>
        <taxon>Streptophyta</taxon>
        <taxon>Embryophyta</taxon>
        <taxon>Tracheophyta</taxon>
        <taxon>Spermatophyta</taxon>
        <taxon>Magnoliopsida</taxon>
        <taxon>eudicotyledons</taxon>
        <taxon>Gunneridae</taxon>
        <taxon>Pentapetalae</taxon>
        <taxon>rosids</taxon>
        <taxon>fabids</taxon>
        <taxon>Oxalidales</taxon>
        <taxon>Cephalotaceae</taxon>
        <taxon>Cephalotus</taxon>
    </lineage>
</organism>
<dbReference type="GO" id="GO:0005506">
    <property type="term" value="F:iron ion binding"/>
    <property type="evidence" value="ECO:0007669"/>
    <property type="project" value="InterPro"/>
</dbReference>
<evidence type="ECO:0000256" key="1">
    <source>
        <dbReference type="ARBA" id="ARBA00001971"/>
    </source>
</evidence>
<keyword evidence="7 9" id="KW-0503">Monooxygenase</keyword>
<evidence type="ECO:0000256" key="7">
    <source>
        <dbReference type="ARBA" id="ARBA00023033"/>
    </source>
</evidence>
<dbReference type="PANTHER" id="PTHR47946:SF13">
    <property type="entry name" value="CYTOCHROME P450 FAMILY PROTEIN, EXPRESSED"/>
    <property type="match status" value="1"/>
</dbReference>
<dbReference type="STRING" id="3775.A0A1Q3BF11"/>
<accession>A0A1Q3BF11</accession>
<dbReference type="GO" id="GO:0016705">
    <property type="term" value="F:oxidoreductase activity, acting on paired donors, with incorporation or reduction of molecular oxygen"/>
    <property type="evidence" value="ECO:0007669"/>
    <property type="project" value="InterPro"/>
</dbReference>
<protein>
    <submittedName>
        <fullName evidence="11">p450 domain-containing protein</fullName>
    </submittedName>
</protein>
<feature type="non-terminal residue" evidence="11">
    <location>
        <position position="1"/>
    </location>
</feature>
<dbReference type="GO" id="GO:0020037">
    <property type="term" value="F:heme binding"/>
    <property type="evidence" value="ECO:0007669"/>
    <property type="project" value="InterPro"/>
</dbReference>
<proteinExistence type="inferred from homology"/>
<reference evidence="12" key="1">
    <citation type="submission" date="2016-04" db="EMBL/GenBank/DDBJ databases">
        <title>Cephalotus genome sequencing.</title>
        <authorList>
            <person name="Fukushima K."/>
            <person name="Hasebe M."/>
            <person name="Fang X."/>
        </authorList>
    </citation>
    <scope>NUCLEOTIDE SEQUENCE [LARGE SCALE GENOMIC DNA]</scope>
    <source>
        <strain evidence="12">cv. St1</strain>
    </source>
</reference>
<dbReference type="AlphaFoldDB" id="A0A1Q3BF11"/>
<dbReference type="OrthoDB" id="3934656at2759"/>
<keyword evidence="4 8" id="KW-0479">Metal-binding</keyword>
<dbReference type="InterPro" id="IPR001128">
    <property type="entry name" value="Cyt_P450"/>
</dbReference>
<dbReference type="InterPro" id="IPR002401">
    <property type="entry name" value="Cyt_P450_E_grp-I"/>
</dbReference>
<keyword evidence="3 8" id="KW-0349">Heme</keyword>
<evidence type="ECO:0000256" key="10">
    <source>
        <dbReference type="SAM" id="Phobius"/>
    </source>
</evidence>
<evidence type="ECO:0000256" key="8">
    <source>
        <dbReference type="PIRSR" id="PIRSR602401-1"/>
    </source>
</evidence>
<dbReference type="FunFam" id="1.10.630.10:FF:000016">
    <property type="entry name" value="Cytochrome P450 78A5"/>
    <property type="match status" value="1"/>
</dbReference>
<name>A0A1Q3BF11_CEPFO</name>
<dbReference type="PROSITE" id="PS00086">
    <property type="entry name" value="CYTOCHROME_P450"/>
    <property type="match status" value="1"/>
</dbReference>
<dbReference type="PRINTS" id="PR00463">
    <property type="entry name" value="EP450I"/>
</dbReference>
<dbReference type="SUPFAM" id="SSF48264">
    <property type="entry name" value="Cytochrome P450"/>
    <property type="match status" value="1"/>
</dbReference>
<dbReference type="InterPro" id="IPR017972">
    <property type="entry name" value="Cyt_P450_CS"/>
</dbReference>
<keyword evidence="6 8" id="KW-0408">Iron</keyword>
<evidence type="ECO:0000256" key="2">
    <source>
        <dbReference type="ARBA" id="ARBA00010617"/>
    </source>
</evidence>
<comment type="cofactor">
    <cofactor evidence="1 8">
        <name>heme</name>
        <dbReference type="ChEBI" id="CHEBI:30413"/>
    </cofactor>
</comment>
<sequence>LSSHNKRKSLDNSISFSSQSTSARPCPALFTIFTMKSLLLVYLSLLLFYFVITCQSPCYITVLLLLLFLLSSFLLKNWLIPGGFAWRNHHQISPQLSGPIGWPLLGTLPSMGSLAHRKLASMATSLGAARLMVFSLGARRVIISSHPDTAKEILCGSSFADRPIKETASLLMFERAIGFAPSGTYWRRLRRIAANYMFSPKRISGLEALRQRLGDEMLGKVREEMETRGVIKLRGILHKGSMDNMLESVFGSCISSLERKELGTIVGEGYDLIAKFNLEDYFPIRFLDFYGVKRRCHKLAGRVSSVVGQIVKERKSCGEFIGGNDFLSSLLSLPKDEQLSDDDMVAVLWEMIFRGTDTVAILVEWAMARMVLHQDIQKKVQQEIDTCVENHGRLQDSDIANLPYLQAIVKEVLRLHPPGPLLSWARLAIHDVHVDKFFIPAGTTAMVNMWAITHDPTIWKDPWVFKPERFMEEDVAIMGSDCRLAPFGSGRRVCPGKALGLATVHLWLARLLHQFRWLPAQPVDLSECLKLSLEMRKPLACRVFLRDLTMNCSN</sequence>
<evidence type="ECO:0000256" key="9">
    <source>
        <dbReference type="RuleBase" id="RU000461"/>
    </source>
</evidence>
<feature type="transmembrane region" description="Helical" evidence="10">
    <location>
        <begin position="28"/>
        <end position="52"/>
    </location>
</feature>
<evidence type="ECO:0000313" key="11">
    <source>
        <dbReference type="EMBL" id="GAV66505.1"/>
    </source>
</evidence>
<evidence type="ECO:0000256" key="3">
    <source>
        <dbReference type="ARBA" id="ARBA00022617"/>
    </source>
</evidence>
<gene>
    <name evidence="11" type="ORF">CFOL_v3_10015</name>
</gene>